<keyword evidence="4 6" id="KW-0697">Rotamase</keyword>
<evidence type="ECO:0000256" key="5">
    <source>
        <dbReference type="ARBA" id="ARBA00023235"/>
    </source>
</evidence>
<gene>
    <name evidence="10" type="ORF">ACFPXP_12945</name>
</gene>
<sequence length="335" mass="37591">MRQPKRNIPWLVLLLAGILLLSACGGNNENNQNSAQGGGDGQAVAEYTLEKDGGEVVKVTQEEFDQFKGMKKVNDPYFEQRAALSETFEEDLLKQYVAVKILESQTSAEEMDQLKKEADEAYATITEQLNANEQLKEQWNSLLESNGLSEEEYKQYMLLQNNAITQLEKSITEDEMKKQYEERIAADPYAYLTSASVSHILITAGDTRTSDEALELAEEVKQKLDDGGDFAALAQQYSEDPGSKDNGGSYVDADINQWDADFRKAVLELPVGQISDPVETQFGYHIIRVDKRDVPTFEDASVQEIVKGELVEKKFQDFLANDLGSYLKEIDLPEE</sequence>
<dbReference type="InterPro" id="IPR000297">
    <property type="entry name" value="PPIase_PpiC"/>
</dbReference>
<dbReference type="InterPro" id="IPR050245">
    <property type="entry name" value="PrsA_foldase"/>
</dbReference>
<dbReference type="PANTHER" id="PTHR47245:SF1">
    <property type="entry name" value="FOLDASE PROTEIN PRSA"/>
    <property type="match status" value="1"/>
</dbReference>
<keyword evidence="7" id="KW-0175">Coiled coil</keyword>
<comment type="caution">
    <text evidence="10">The sequence shown here is derived from an EMBL/GenBank/DDBJ whole genome shotgun (WGS) entry which is preliminary data.</text>
</comment>
<protein>
    <recommendedName>
        <fullName evidence="2">peptidylprolyl isomerase</fullName>
        <ecNumber evidence="2">5.2.1.8</ecNumber>
    </recommendedName>
</protein>
<dbReference type="PANTHER" id="PTHR47245">
    <property type="entry name" value="PEPTIDYLPROLYL ISOMERASE"/>
    <property type="match status" value="1"/>
</dbReference>
<dbReference type="Pfam" id="PF13616">
    <property type="entry name" value="Rotamase_3"/>
    <property type="match status" value="1"/>
</dbReference>
<name>A0ABW1IQG1_9BACL</name>
<proteinExistence type="predicted"/>
<evidence type="ECO:0000256" key="6">
    <source>
        <dbReference type="PROSITE-ProRule" id="PRU00278"/>
    </source>
</evidence>
<dbReference type="Gene3D" id="3.10.50.40">
    <property type="match status" value="1"/>
</dbReference>
<evidence type="ECO:0000256" key="4">
    <source>
        <dbReference type="ARBA" id="ARBA00023110"/>
    </source>
</evidence>
<keyword evidence="11" id="KW-1185">Reference proteome</keyword>
<dbReference type="SUPFAM" id="SSF54534">
    <property type="entry name" value="FKBP-like"/>
    <property type="match status" value="1"/>
</dbReference>
<evidence type="ECO:0000256" key="8">
    <source>
        <dbReference type="SAM" id="SignalP"/>
    </source>
</evidence>
<feature type="coiled-coil region" evidence="7">
    <location>
        <begin position="108"/>
        <end position="138"/>
    </location>
</feature>
<dbReference type="EC" id="5.2.1.8" evidence="2"/>
<keyword evidence="3 8" id="KW-0732">Signal</keyword>
<keyword evidence="5 6" id="KW-0413">Isomerase</keyword>
<dbReference type="Proteomes" id="UP001596250">
    <property type="component" value="Unassembled WGS sequence"/>
</dbReference>
<evidence type="ECO:0000313" key="11">
    <source>
        <dbReference type="Proteomes" id="UP001596250"/>
    </source>
</evidence>
<evidence type="ECO:0000256" key="3">
    <source>
        <dbReference type="ARBA" id="ARBA00022729"/>
    </source>
</evidence>
<evidence type="ECO:0000256" key="1">
    <source>
        <dbReference type="ARBA" id="ARBA00000971"/>
    </source>
</evidence>
<dbReference type="InterPro" id="IPR027304">
    <property type="entry name" value="Trigger_fact/SurA_dom_sf"/>
</dbReference>
<feature type="chain" id="PRO_5047501081" description="peptidylprolyl isomerase" evidence="8">
    <location>
        <begin position="26"/>
        <end position="335"/>
    </location>
</feature>
<evidence type="ECO:0000256" key="7">
    <source>
        <dbReference type="SAM" id="Coils"/>
    </source>
</evidence>
<reference evidence="11" key="1">
    <citation type="journal article" date="2019" name="Int. J. Syst. Evol. Microbiol.">
        <title>The Global Catalogue of Microorganisms (GCM) 10K type strain sequencing project: providing services to taxonomists for standard genome sequencing and annotation.</title>
        <authorList>
            <consortium name="The Broad Institute Genomics Platform"/>
            <consortium name="The Broad Institute Genome Sequencing Center for Infectious Disease"/>
            <person name="Wu L."/>
            <person name="Ma J."/>
        </authorList>
    </citation>
    <scope>NUCLEOTIDE SEQUENCE [LARGE SCALE GENOMIC DNA]</scope>
    <source>
        <strain evidence="11">CCM 8749</strain>
    </source>
</reference>
<evidence type="ECO:0000313" key="10">
    <source>
        <dbReference type="EMBL" id="MFC5987312.1"/>
    </source>
</evidence>
<comment type="catalytic activity">
    <reaction evidence="1">
        <text>[protein]-peptidylproline (omega=180) = [protein]-peptidylproline (omega=0)</text>
        <dbReference type="Rhea" id="RHEA:16237"/>
        <dbReference type="Rhea" id="RHEA-COMP:10747"/>
        <dbReference type="Rhea" id="RHEA-COMP:10748"/>
        <dbReference type="ChEBI" id="CHEBI:83833"/>
        <dbReference type="ChEBI" id="CHEBI:83834"/>
        <dbReference type="EC" id="5.2.1.8"/>
    </reaction>
</comment>
<dbReference type="EMBL" id="JBHSQV010000158">
    <property type="protein sequence ID" value="MFC5987312.1"/>
    <property type="molecule type" value="Genomic_DNA"/>
</dbReference>
<organism evidence="10 11">
    <name type="scientific">Marinicrinis lubricantis</name>
    <dbReference type="NCBI Taxonomy" id="2086470"/>
    <lineage>
        <taxon>Bacteria</taxon>
        <taxon>Bacillati</taxon>
        <taxon>Bacillota</taxon>
        <taxon>Bacilli</taxon>
        <taxon>Bacillales</taxon>
        <taxon>Paenibacillaceae</taxon>
    </lineage>
</organism>
<evidence type="ECO:0000256" key="2">
    <source>
        <dbReference type="ARBA" id="ARBA00013194"/>
    </source>
</evidence>
<dbReference type="PROSITE" id="PS50198">
    <property type="entry name" value="PPIC_PPIASE_2"/>
    <property type="match status" value="1"/>
</dbReference>
<dbReference type="InterPro" id="IPR046357">
    <property type="entry name" value="PPIase_dom_sf"/>
</dbReference>
<dbReference type="RefSeq" id="WP_379894671.1">
    <property type="nucleotide sequence ID" value="NZ_CBCSCT010000047.1"/>
</dbReference>
<dbReference type="SUPFAM" id="SSF109998">
    <property type="entry name" value="Triger factor/SurA peptide-binding domain-like"/>
    <property type="match status" value="1"/>
</dbReference>
<accession>A0ABW1IQG1</accession>
<feature type="domain" description="PpiC" evidence="9">
    <location>
        <begin position="192"/>
        <end position="291"/>
    </location>
</feature>
<dbReference type="GO" id="GO:0016853">
    <property type="term" value="F:isomerase activity"/>
    <property type="evidence" value="ECO:0007669"/>
    <property type="project" value="UniProtKB-KW"/>
</dbReference>
<evidence type="ECO:0000259" key="9">
    <source>
        <dbReference type="PROSITE" id="PS50198"/>
    </source>
</evidence>
<feature type="signal peptide" evidence="8">
    <location>
        <begin position="1"/>
        <end position="25"/>
    </location>
</feature>
<dbReference type="PROSITE" id="PS51257">
    <property type="entry name" value="PROKAR_LIPOPROTEIN"/>
    <property type="match status" value="1"/>
</dbReference>